<evidence type="ECO:0000256" key="6">
    <source>
        <dbReference type="ARBA" id="ARBA00022695"/>
    </source>
</evidence>
<evidence type="ECO:0000256" key="5">
    <source>
        <dbReference type="ARBA" id="ARBA00022679"/>
    </source>
</evidence>
<keyword evidence="7 11" id="KW-0804">Transcription</keyword>
<dbReference type="SUPFAM" id="SSF56553">
    <property type="entry name" value="Insert subdomain of RNA polymerase alpha subunit"/>
    <property type="match status" value="1"/>
</dbReference>
<protein>
    <recommendedName>
        <fullName evidence="3 11">DNA-directed RNA polymerase subunit alpha</fullName>
        <shortName evidence="11">RNAP subunit alpha</shortName>
        <ecNumber evidence="2 11">2.7.7.6</ecNumber>
    </recommendedName>
    <alternativeName>
        <fullName evidence="9 11">RNA polymerase subunit alpha</fullName>
    </alternativeName>
    <alternativeName>
        <fullName evidence="8 11">Transcriptase subunit alpha</fullName>
    </alternativeName>
</protein>
<dbReference type="GO" id="GO:0003899">
    <property type="term" value="F:DNA-directed RNA polymerase activity"/>
    <property type="evidence" value="ECO:0007669"/>
    <property type="project" value="UniProtKB-UniRule"/>
</dbReference>
<keyword evidence="6 11" id="KW-0548">Nucleotidyltransferase</keyword>
<dbReference type="Proteomes" id="UP000178272">
    <property type="component" value="Unassembled WGS sequence"/>
</dbReference>
<dbReference type="GO" id="GO:0000428">
    <property type="term" value="C:DNA-directed RNA polymerase complex"/>
    <property type="evidence" value="ECO:0007669"/>
    <property type="project" value="UniProtKB-KW"/>
</dbReference>
<keyword evidence="5 11" id="KW-0808">Transferase</keyword>
<dbReference type="EMBL" id="MHCA01000027">
    <property type="protein sequence ID" value="OGY12061.1"/>
    <property type="molecule type" value="Genomic_DNA"/>
</dbReference>
<dbReference type="GO" id="GO:0003677">
    <property type="term" value="F:DNA binding"/>
    <property type="evidence" value="ECO:0007669"/>
    <property type="project" value="UniProtKB-UniRule"/>
</dbReference>
<evidence type="ECO:0000256" key="7">
    <source>
        <dbReference type="ARBA" id="ARBA00023163"/>
    </source>
</evidence>
<evidence type="ECO:0000313" key="13">
    <source>
        <dbReference type="EMBL" id="OGY12061.1"/>
    </source>
</evidence>
<dbReference type="GO" id="GO:0046983">
    <property type="term" value="F:protein dimerization activity"/>
    <property type="evidence" value="ECO:0007669"/>
    <property type="project" value="InterPro"/>
</dbReference>
<comment type="function">
    <text evidence="11">DNA-dependent RNA polymerase catalyzes the transcription of DNA into RNA using the four ribonucleoside triphosphates as substrates.</text>
</comment>
<dbReference type="InterPro" id="IPR011260">
    <property type="entry name" value="RNAP_asu_C"/>
</dbReference>
<dbReference type="GO" id="GO:0006351">
    <property type="term" value="P:DNA-templated transcription"/>
    <property type="evidence" value="ECO:0007669"/>
    <property type="project" value="UniProtKB-UniRule"/>
</dbReference>
<dbReference type="InterPro" id="IPR036603">
    <property type="entry name" value="RBP11-like"/>
</dbReference>
<comment type="similarity">
    <text evidence="1 11">Belongs to the RNA polymerase alpha chain family.</text>
</comment>
<dbReference type="NCBIfam" id="TIGR02027">
    <property type="entry name" value="rpoA"/>
    <property type="match status" value="1"/>
</dbReference>
<evidence type="ECO:0000313" key="14">
    <source>
        <dbReference type="Proteomes" id="UP000178272"/>
    </source>
</evidence>
<dbReference type="InterPro" id="IPR011262">
    <property type="entry name" value="DNA-dir_RNA_pol_insert"/>
</dbReference>
<dbReference type="NCBIfam" id="NF003519">
    <property type="entry name" value="PRK05182.2-5"/>
    <property type="match status" value="1"/>
</dbReference>
<evidence type="ECO:0000256" key="3">
    <source>
        <dbReference type="ARBA" id="ARBA00015972"/>
    </source>
</evidence>
<dbReference type="InterPro" id="IPR011263">
    <property type="entry name" value="DNA-dir_RNA_pol_RpoA/D/Rpb3"/>
</dbReference>
<dbReference type="Gene3D" id="3.30.1360.10">
    <property type="entry name" value="RNA polymerase, RBP11-like subunit"/>
    <property type="match status" value="1"/>
</dbReference>
<feature type="region of interest" description="Alpha C-terminal domain (alpha-CTD)" evidence="11">
    <location>
        <begin position="245"/>
        <end position="308"/>
    </location>
</feature>
<dbReference type="Gene3D" id="2.170.120.12">
    <property type="entry name" value="DNA-directed RNA polymerase, insert domain"/>
    <property type="match status" value="1"/>
</dbReference>
<dbReference type="SUPFAM" id="SSF47789">
    <property type="entry name" value="C-terminal domain of RNA polymerase alpha subunit"/>
    <property type="match status" value="1"/>
</dbReference>
<evidence type="ECO:0000256" key="2">
    <source>
        <dbReference type="ARBA" id="ARBA00012418"/>
    </source>
</evidence>
<dbReference type="InterPro" id="IPR011773">
    <property type="entry name" value="DNA-dir_RpoA"/>
</dbReference>
<comment type="domain">
    <text evidence="11">The N-terminal domain is essential for RNAP assembly and basal transcription, whereas the C-terminal domain is involved in interaction with transcriptional regulators and with upstream promoter elements.</text>
</comment>
<comment type="caution">
    <text evidence="13">The sequence shown here is derived from an EMBL/GenBank/DDBJ whole genome shotgun (WGS) entry which is preliminary data.</text>
</comment>
<dbReference type="SMART" id="SM00662">
    <property type="entry name" value="RPOLD"/>
    <property type="match status" value="1"/>
</dbReference>
<dbReference type="HAMAP" id="MF_00059">
    <property type="entry name" value="RNApol_bact_RpoA"/>
    <property type="match status" value="1"/>
</dbReference>
<dbReference type="Pfam" id="PF01000">
    <property type="entry name" value="RNA_pol_A_bac"/>
    <property type="match status" value="1"/>
</dbReference>
<dbReference type="GO" id="GO:0005737">
    <property type="term" value="C:cytoplasm"/>
    <property type="evidence" value="ECO:0007669"/>
    <property type="project" value="UniProtKB-ARBA"/>
</dbReference>
<evidence type="ECO:0000256" key="4">
    <source>
        <dbReference type="ARBA" id="ARBA00022478"/>
    </source>
</evidence>
<accession>A0A1G1V9Y6</accession>
<dbReference type="Gene3D" id="1.10.150.20">
    <property type="entry name" value="5' to 3' exonuclease, C-terminal subdomain"/>
    <property type="match status" value="1"/>
</dbReference>
<evidence type="ECO:0000256" key="9">
    <source>
        <dbReference type="ARBA" id="ARBA00033070"/>
    </source>
</evidence>
<evidence type="ECO:0000259" key="12">
    <source>
        <dbReference type="SMART" id="SM00662"/>
    </source>
</evidence>
<comment type="subunit">
    <text evidence="11">Homodimer. The RNAP catalytic core consists of 2 alpha, 1 beta, 1 beta' and 1 omega subunit. When a sigma factor is associated with the core the holoenzyme is formed, which can initiate transcription.</text>
</comment>
<dbReference type="CDD" id="cd06928">
    <property type="entry name" value="RNAP_alpha_NTD"/>
    <property type="match status" value="1"/>
</dbReference>
<reference evidence="13 14" key="1">
    <citation type="journal article" date="2016" name="Nat. Commun.">
        <title>Thousands of microbial genomes shed light on interconnected biogeochemical processes in an aquifer system.</title>
        <authorList>
            <person name="Anantharaman K."/>
            <person name="Brown C.T."/>
            <person name="Hug L.A."/>
            <person name="Sharon I."/>
            <person name="Castelle C.J."/>
            <person name="Probst A.J."/>
            <person name="Thomas B.C."/>
            <person name="Singh A."/>
            <person name="Wilkins M.J."/>
            <person name="Karaoz U."/>
            <person name="Brodie E.L."/>
            <person name="Williams K.H."/>
            <person name="Hubbard S.S."/>
            <person name="Banfield J.F."/>
        </authorList>
    </citation>
    <scope>NUCLEOTIDE SEQUENCE [LARGE SCALE GENOMIC DNA]</scope>
</reference>
<sequence length="308" mass="33078">MINLDQQQTFHIKQEEAKDGYGRFSIEPLAQGYGQTLGSAIRRVLLSSLPGAAVTQVTISGLKHQFGTVKGVQEDGVDLLLNLKKLRVAYSGDKPVKLELSAKGPGEVTASQIKTPAQVKITNPGLVLAHLATSQTKLDVDMQVETGSGYSPAEDRKTNKVGLIPLDADFSPVKRVNYKVEETRVGRLTNYDKLTMEIWTDGTINSADSLKKAAEIIIGYFGQVVSPSTAAAPVPTQSIAGSQSNSLTIEELGLPTRIANALSKNGYENVSDLLSADKAELAKVRNMGEKSIKVIEAALREKGISWEG</sequence>
<dbReference type="InterPro" id="IPR036643">
    <property type="entry name" value="RNApol_insert_sf"/>
</dbReference>
<keyword evidence="4 11" id="KW-0240">DNA-directed RNA polymerase</keyword>
<dbReference type="SUPFAM" id="SSF55257">
    <property type="entry name" value="RBP11-like subunits of RNA polymerase"/>
    <property type="match status" value="1"/>
</dbReference>
<evidence type="ECO:0000256" key="10">
    <source>
        <dbReference type="ARBA" id="ARBA00048552"/>
    </source>
</evidence>
<dbReference type="Pfam" id="PF03118">
    <property type="entry name" value="RNA_pol_A_CTD"/>
    <property type="match status" value="1"/>
</dbReference>
<dbReference type="Pfam" id="PF01193">
    <property type="entry name" value="RNA_pol_L"/>
    <property type="match status" value="1"/>
</dbReference>
<dbReference type="FunFam" id="2.170.120.12:FF:000001">
    <property type="entry name" value="DNA-directed RNA polymerase subunit alpha"/>
    <property type="match status" value="1"/>
</dbReference>
<gene>
    <name evidence="11" type="primary">rpoA</name>
    <name evidence="13" type="ORF">A3F61_03420</name>
</gene>
<dbReference type="EC" id="2.7.7.6" evidence="2 11"/>
<evidence type="ECO:0000256" key="11">
    <source>
        <dbReference type="HAMAP-Rule" id="MF_00059"/>
    </source>
</evidence>
<feature type="region of interest" description="Alpha N-terminal domain (alpha-NTD)" evidence="11">
    <location>
        <begin position="1"/>
        <end position="240"/>
    </location>
</feature>
<dbReference type="AlphaFoldDB" id="A0A1G1V9Y6"/>
<name>A0A1G1V9Y6_9BACT</name>
<dbReference type="STRING" id="1797517.A3F61_03420"/>
<evidence type="ECO:0000256" key="8">
    <source>
        <dbReference type="ARBA" id="ARBA00032524"/>
    </source>
</evidence>
<proteinExistence type="inferred from homology"/>
<organism evidence="13 14">
    <name type="scientific">Candidatus Blackburnbacteria bacterium RIFCSPHIGHO2_12_FULL_41_13b</name>
    <dbReference type="NCBI Taxonomy" id="1797517"/>
    <lineage>
        <taxon>Bacteria</taxon>
        <taxon>Candidatus Blackburniibacteriota</taxon>
    </lineage>
</organism>
<feature type="domain" description="DNA-directed RNA polymerase RpoA/D/Rpb3-type" evidence="12">
    <location>
        <begin position="21"/>
        <end position="227"/>
    </location>
</feature>
<evidence type="ECO:0000256" key="1">
    <source>
        <dbReference type="ARBA" id="ARBA00007123"/>
    </source>
</evidence>
<comment type="catalytic activity">
    <reaction evidence="10 11">
        <text>RNA(n) + a ribonucleoside 5'-triphosphate = RNA(n+1) + diphosphate</text>
        <dbReference type="Rhea" id="RHEA:21248"/>
        <dbReference type="Rhea" id="RHEA-COMP:14527"/>
        <dbReference type="Rhea" id="RHEA-COMP:17342"/>
        <dbReference type="ChEBI" id="CHEBI:33019"/>
        <dbReference type="ChEBI" id="CHEBI:61557"/>
        <dbReference type="ChEBI" id="CHEBI:140395"/>
        <dbReference type="EC" id="2.7.7.6"/>
    </reaction>
</comment>